<evidence type="ECO:0000313" key="2">
    <source>
        <dbReference type="Proteomes" id="UP001608902"/>
    </source>
</evidence>
<evidence type="ECO:0000313" key="1">
    <source>
        <dbReference type="EMBL" id="MFH4983702.1"/>
    </source>
</evidence>
<accession>A0ABD6F2E5</accession>
<reference evidence="1 2" key="1">
    <citation type="submission" date="2024-08" db="EMBL/GenBank/DDBJ databases">
        <title>Gnathostoma spinigerum genome.</title>
        <authorList>
            <person name="Gonzalez-Bertolin B."/>
            <person name="Monzon S."/>
            <person name="Zaballos A."/>
            <person name="Jimenez P."/>
            <person name="Dekumyoy P."/>
            <person name="Varona S."/>
            <person name="Cuesta I."/>
            <person name="Sumanam S."/>
            <person name="Adisakwattana P."/>
            <person name="Gasser R.B."/>
            <person name="Hernandez-Gonzalez A."/>
            <person name="Young N.D."/>
            <person name="Perteguer M.J."/>
        </authorList>
    </citation>
    <scope>NUCLEOTIDE SEQUENCE [LARGE SCALE GENOMIC DNA]</scope>
    <source>
        <strain evidence="1">AL3</strain>
        <tissue evidence="1">Liver</tissue>
    </source>
</reference>
<dbReference type="Proteomes" id="UP001608902">
    <property type="component" value="Unassembled WGS sequence"/>
</dbReference>
<dbReference type="EMBL" id="JBGFUD010013381">
    <property type="protein sequence ID" value="MFH4983702.1"/>
    <property type="molecule type" value="Genomic_DNA"/>
</dbReference>
<organism evidence="1 2">
    <name type="scientific">Gnathostoma spinigerum</name>
    <dbReference type="NCBI Taxonomy" id="75299"/>
    <lineage>
        <taxon>Eukaryota</taxon>
        <taxon>Metazoa</taxon>
        <taxon>Ecdysozoa</taxon>
        <taxon>Nematoda</taxon>
        <taxon>Chromadorea</taxon>
        <taxon>Rhabditida</taxon>
        <taxon>Spirurina</taxon>
        <taxon>Gnathostomatomorpha</taxon>
        <taxon>Gnathostomatoidea</taxon>
        <taxon>Gnathostomatidae</taxon>
        <taxon>Gnathostoma</taxon>
    </lineage>
</organism>
<dbReference type="AlphaFoldDB" id="A0ABD6F2E5"/>
<keyword evidence="2" id="KW-1185">Reference proteome</keyword>
<gene>
    <name evidence="1" type="ORF">AB6A40_010411</name>
</gene>
<sequence>MRKFRTTLIHGGYFHIILEITPKVLVFWYYNRAIAEIRNEYPLTDIRQIGYWSNSLDDVRLTAVFRESHRGLFPIIDDGFMLSWTDREGEK</sequence>
<proteinExistence type="predicted"/>
<comment type="caution">
    <text evidence="1">The sequence shown here is derived from an EMBL/GenBank/DDBJ whole genome shotgun (WGS) entry which is preliminary data.</text>
</comment>
<name>A0ABD6F2E5_9BILA</name>
<protein>
    <submittedName>
        <fullName evidence="1">Uncharacterized protein</fullName>
    </submittedName>
</protein>